<keyword evidence="2" id="KW-1185">Reference proteome</keyword>
<sequence length="110" mass="12262">MEAISLSTKLNQELRKLDNKDVQLEVQLEESKSGFYLNNLKKARTSLVAARTLSNGVYTAPGVQAQLDLQSGILNAAEEKDFKTAFSYFYEALEGFDLANNEAEARRALK</sequence>
<dbReference type="PANTHER" id="PTHR10678">
    <property type="entry name" value="26S PROTEASOME NON-ATPASE REGULATORY SUBUNIT 11/COP9 SIGNALOSOME COMPLEX SUBUNIT 2"/>
    <property type="match status" value="1"/>
</dbReference>
<comment type="caution">
    <text evidence="1">The sequence shown here is derived from an EMBL/GenBank/DDBJ whole genome shotgun (WGS) entry which is preliminary data.</text>
</comment>
<gene>
    <name evidence="1" type="ORF">AB6A40_010718</name>
</gene>
<dbReference type="Gene3D" id="1.25.40.570">
    <property type="match status" value="1"/>
</dbReference>
<dbReference type="InterPro" id="IPR050871">
    <property type="entry name" value="26S_Proteasome/COP9_Components"/>
</dbReference>
<dbReference type="Proteomes" id="UP001608902">
    <property type="component" value="Unassembled WGS sequence"/>
</dbReference>
<dbReference type="AlphaFoldDB" id="A0ABD6F0D2"/>
<evidence type="ECO:0000313" key="2">
    <source>
        <dbReference type="Proteomes" id="UP001608902"/>
    </source>
</evidence>
<evidence type="ECO:0000313" key="1">
    <source>
        <dbReference type="EMBL" id="MFH4984009.1"/>
    </source>
</evidence>
<protein>
    <submittedName>
        <fullName evidence="1">Uncharacterized protein</fullName>
    </submittedName>
</protein>
<proteinExistence type="predicted"/>
<name>A0ABD6F0D2_9BILA</name>
<organism evidence="1 2">
    <name type="scientific">Gnathostoma spinigerum</name>
    <dbReference type="NCBI Taxonomy" id="75299"/>
    <lineage>
        <taxon>Eukaryota</taxon>
        <taxon>Metazoa</taxon>
        <taxon>Ecdysozoa</taxon>
        <taxon>Nematoda</taxon>
        <taxon>Chromadorea</taxon>
        <taxon>Rhabditida</taxon>
        <taxon>Spirurina</taxon>
        <taxon>Gnathostomatomorpha</taxon>
        <taxon>Gnathostomatoidea</taxon>
        <taxon>Gnathostomatidae</taxon>
        <taxon>Gnathostoma</taxon>
    </lineage>
</organism>
<reference evidence="1 2" key="1">
    <citation type="submission" date="2024-08" db="EMBL/GenBank/DDBJ databases">
        <title>Gnathostoma spinigerum genome.</title>
        <authorList>
            <person name="Gonzalez-Bertolin B."/>
            <person name="Monzon S."/>
            <person name="Zaballos A."/>
            <person name="Jimenez P."/>
            <person name="Dekumyoy P."/>
            <person name="Varona S."/>
            <person name="Cuesta I."/>
            <person name="Sumanam S."/>
            <person name="Adisakwattana P."/>
            <person name="Gasser R.B."/>
            <person name="Hernandez-Gonzalez A."/>
            <person name="Young N.D."/>
            <person name="Perteguer M.J."/>
        </authorList>
    </citation>
    <scope>NUCLEOTIDE SEQUENCE [LARGE SCALE GENOMIC DNA]</scope>
    <source>
        <strain evidence="1">AL3</strain>
        <tissue evidence="1">Liver</tissue>
    </source>
</reference>
<accession>A0ABD6F0D2</accession>
<dbReference type="EMBL" id="JBGFUD010014860">
    <property type="protein sequence ID" value="MFH4984009.1"/>
    <property type="molecule type" value="Genomic_DNA"/>
</dbReference>